<dbReference type="AlphaFoldDB" id="A0A401P7H8"/>
<dbReference type="EMBL" id="BFAA01001678">
    <property type="protein sequence ID" value="GCB69063.1"/>
    <property type="molecule type" value="Genomic_DNA"/>
</dbReference>
<feature type="compositionally biased region" description="Acidic residues" evidence="1">
    <location>
        <begin position="70"/>
        <end position="92"/>
    </location>
</feature>
<feature type="region of interest" description="Disordered" evidence="1">
    <location>
        <begin position="70"/>
        <end position="172"/>
    </location>
</feature>
<organism evidence="2 3">
    <name type="scientific">Scyliorhinus torazame</name>
    <name type="common">Cloudy catshark</name>
    <name type="synonym">Catulus torazame</name>
    <dbReference type="NCBI Taxonomy" id="75743"/>
    <lineage>
        <taxon>Eukaryota</taxon>
        <taxon>Metazoa</taxon>
        <taxon>Chordata</taxon>
        <taxon>Craniata</taxon>
        <taxon>Vertebrata</taxon>
        <taxon>Chondrichthyes</taxon>
        <taxon>Elasmobranchii</taxon>
        <taxon>Galeomorphii</taxon>
        <taxon>Galeoidea</taxon>
        <taxon>Carcharhiniformes</taxon>
        <taxon>Scyliorhinidae</taxon>
        <taxon>Scyliorhinus</taxon>
    </lineage>
</organism>
<name>A0A401P7H8_SCYTO</name>
<feature type="compositionally biased region" description="Polar residues" evidence="1">
    <location>
        <begin position="138"/>
        <end position="164"/>
    </location>
</feature>
<gene>
    <name evidence="2" type="ORF">scyTo_0005413</name>
</gene>
<protein>
    <submittedName>
        <fullName evidence="2">Uncharacterized protein</fullName>
    </submittedName>
</protein>
<keyword evidence="3" id="KW-1185">Reference proteome</keyword>
<accession>A0A401P7H8</accession>
<proteinExistence type="predicted"/>
<sequence>MASSDSPPIQPEDQKGEEIELQLSSMAVGQTVRREENVVQDASVCESLPNEEEQPKPDGQLTEELVSCSDEEYGEEFDFDDSLAEEEEEDKPELDIPLENTGDNRAADTVSELVTPTQSLQDSVPPNSNSSSIVHTVETLSSTTHLNSATSAPNSLVHSTSTDSAAIASGSG</sequence>
<feature type="compositionally biased region" description="Low complexity" evidence="1">
    <location>
        <begin position="123"/>
        <end position="134"/>
    </location>
</feature>
<evidence type="ECO:0000313" key="3">
    <source>
        <dbReference type="Proteomes" id="UP000288216"/>
    </source>
</evidence>
<feature type="compositionally biased region" description="Polar residues" evidence="1">
    <location>
        <begin position="112"/>
        <end position="122"/>
    </location>
</feature>
<evidence type="ECO:0000256" key="1">
    <source>
        <dbReference type="SAM" id="MobiDB-lite"/>
    </source>
</evidence>
<evidence type="ECO:0000313" key="2">
    <source>
        <dbReference type="EMBL" id="GCB69063.1"/>
    </source>
</evidence>
<dbReference type="Proteomes" id="UP000288216">
    <property type="component" value="Unassembled WGS sequence"/>
</dbReference>
<reference evidence="2 3" key="1">
    <citation type="journal article" date="2018" name="Nat. Ecol. Evol.">
        <title>Shark genomes provide insights into elasmobranch evolution and the origin of vertebrates.</title>
        <authorList>
            <person name="Hara Y"/>
            <person name="Yamaguchi K"/>
            <person name="Onimaru K"/>
            <person name="Kadota M"/>
            <person name="Koyanagi M"/>
            <person name="Keeley SD"/>
            <person name="Tatsumi K"/>
            <person name="Tanaka K"/>
            <person name="Motone F"/>
            <person name="Kageyama Y"/>
            <person name="Nozu R"/>
            <person name="Adachi N"/>
            <person name="Nishimura O"/>
            <person name="Nakagawa R"/>
            <person name="Tanegashima C"/>
            <person name="Kiyatake I"/>
            <person name="Matsumoto R"/>
            <person name="Murakumo K"/>
            <person name="Nishida K"/>
            <person name="Terakita A"/>
            <person name="Kuratani S"/>
            <person name="Sato K"/>
            <person name="Hyodo S Kuraku.S."/>
        </authorList>
    </citation>
    <scope>NUCLEOTIDE SEQUENCE [LARGE SCALE GENOMIC DNA]</scope>
</reference>
<comment type="caution">
    <text evidence="2">The sequence shown here is derived from an EMBL/GenBank/DDBJ whole genome shotgun (WGS) entry which is preliminary data.</text>
</comment>